<reference evidence="1" key="2">
    <citation type="journal article" date="2015" name="Data Brief">
        <title>Shoot transcriptome of the giant reed, Arundo donax.</title>
        <authorList>
            <person name="Barrero R.A."/>
            <person name="Guerrero F.D."/>
            <person name="Moolhuijzen P."/>
            <person name="Goolsby J.A."/>
            <person name="Tidwell J."/>
            <person name="Bellgard S.E."/>
            <person name="Bellgard M.I."/>
        </authorList>
    </citation>
    <scope>NUCLEOTIDE SEQUENCE</scope>
    <source>
        <tissue evidence="1">Shoot tissue taken approximately 20 cm above the soil surface</tissue>
    </source>
</reference>
<dbReference type="AlphaFoldDB" id="A0A0A8ZFK8"/>
<reference evidence="1" key="1">
    <citation type="submission" date="2014-09" db="EMBL/GenBank/DDBJ databases">
        <authorList>
            <person name="Magalhaes I.L.F."/>
            <person name="Oliveira U."/>
            <person name="Santos F.R."/>
            <person name="Vidigal T.H.D.A."/>
            <person name="Brescovit A.D."/>
            <person name="Santos A.J."/>
        </authorList>
    </citation>
    <scope>NUCLEOTIDE SEQUENCE</scope>
    <source>
        <tissue evidence="1">Shoot tissue taken approximately 20 cm above the soil surface</tissue>
    </source>
</reference>
<evidence type="ECO:0000313" key="1">
    <source>
        <dbReference type="EMBL" id="JAD33632.1"/>
    </source>
</evidence>
<dbReference type="EMBL" id="GBRH01264263">
    <property type="protein sequence ID" value="JAD33632.1"/>
    <property type="molecule type" value="Transcribed_RNA"/>
</dbReference>
<proteinExistence type="predicted"/>
<organism evidence="1">
    <name type="scientific">Arundo donax</name>
    <name type="common">Giant reed</name>
    <name type="synonym">Donax arundinaceus</name>
    <dbReference type="NCBI Taxonomy" id="35708"/>
    <lineage>
        <taxon>Eukaryota</taxon>
        <taxon>Viridiplantae</taxon>
        <taxon>Streptophyta</taxon>
        <taxon>Embryophyta</taxon>
        <taxon>Tracheophyta</taxon>
        <taxon>Spermatophyta</taxon>
        <taxon>Magnoliopsida</taxon>
        <taxon>Liliopsida</taxon>
        <taxon>Poales</taxon>
        <taxon>Poaceae</taxon>
        <taxon>PACMAD clade</taxon>
        <taxon>Arundinoideae</taxon>
        <taxon>Arundineae</taxon>
        <taxon>Arundo</taxon>
    </lineage>
</organism>
<name>A0A0A8ZFK8_ARUDO</name>
<accession>A0A0A8ZFK8</accession>
<sequence length="40" mass="4709">MEAKKGVDSRVKLRVDRLDITIVTTSIMIHMRTYDMKISR</sequence>
<protein>
    <submittedName>
        <fullName evidence="1">Uncharacterized protein</fullName>
    </submittedName>
</protein>